<keyword evidence="3" id="KW-1185">Reference proteome</keyword>
<dbReference type="EMBL" id="CAJOBP010045433">
    <property type="protein sequence ID" value="CAF4786185.1"/>
    <property type="molecule type" value="Genomic_DNA"/>
</dbReference>
<name>A0A821NEU9_9BILA</name>
<proteinExistence type="predicted"/>
<evidence type="ECO:0000256" key="1">
    <source>
        <dbReference type="SAM" id="Phobius"/>
    </source>
</evidence>
<accession>A0A821NEU9</accession>
<comment type="caution">
    <text evidence="2">The sequence shown here is derived from an EMBL/GenBank/DDBJ whole genome shotgun (WGS) entry which is preliminary data.</text>
</comment>
<evidence type="ECO:0000313" key="2">
    <source>
        <dbReference type="EMBL" id="CAF4786185.1"/>
    </source>
</evidence>
<reference evidence="2" key="1">
    <citation type="submission" date="2021-02" db="EMBL/GenBank/DDBJ databases">
        <authorList>
            <person name="Nowell W R."/>
        </authorList>
    </citation>
    <scope>NUCLEOTIDE SEQUENCE</scope>
</reference>
<feature type="transmembrane region" description="Helical" evidence="1">
    <location>
        <begin position="55"/>
        <end position="76"/>
    </location>
</feature>
<evidence type="ECO:0000313" key="3">
    <source>
        <dbReference type="Proteomes" id="UP000663873"/>
    </source>
</evidence>
<protein>
    <submittedName>
        <fullName evidence="2">Uncharacterized protein</fullName>
    </submittedName>
</protein>
<keyword evidence="1" id="KW-0812">Transmembrane</keyword>
<dbReference type="AlphaFoldDB" id="A0A821NEU9"/>
<gene>
    <name evidence="2" type="ORF">UJA718_LOCUS40616</name>
</gene>
<keyword evidence="1" id="KW-1133">Transmembrane helix</keyword>
<organism evidence="2 3">
    <name type="scientific">Rotaria socialis</name>
    <dbReference type="NCBI Taxonomy" id="392032"/>
    <lineage>
        <taxon>Eukaryota</taxon>
        <taxon>Metazoa</taxon>
        <taxon>Spiralia</taxon>
        <taxon>Gnathifera</taxon>
        <taxon>Rotifera</taxon>
        <taxon>Eurotatoria</taxon>
        <taxon>Bdelloidea</taxon>
        <taxon>Philodinida</taxon>
        <taxon>Philodinidae</taxon>
        <taxon>Rotaria</taxon>
    </lineage>
</organism>
<dbReference type="Proteomes" id="UP000663873">
    <property type="component" value="Unassembled WGS sequence"/>
</dbReference>
<feature type="non-terminal residue" evidence="2">
    <location>
        <position position="1"/>
    </location>
</feature>
<keyword evidence="1" id="KW-0472">Membrane</keyword>
<sequence length="80" mass="8753">TFECIELFSRKNWPPFKANNQTVSVQMGVINDSNEALPIDKQSPGTNILKERLKYILLALHILIAFGLSIALAAGIGEVA</sequence>